<dbReference type="InterPro" id="IPR011990">
    <property type="entry name" value="TPR-like_helical_dom_sf"/>
</dbReference>
<evidence type="ECO:0000313" key="9">
    <source>
        <dbReference type="EMBL" id="CUP12648.1"/>
    </source>
</evidence>
<evidence type="ECO:0000313" key="10">
    <source>
        <dbReference type="EMBL" id="KAB4479230.1"/>
    </source>
</evidence>
<evidence type="ECO:0000256" key="3">
    <source>
        <dbReference type="ARBA" id="ARBA00022729"/>
    </source>
</evidence>
<dbReference type="EMBL" id="WCRS01000001">
    <property type="protein sequence ID" value="KAB4479230.1"/>
    <property type="molecule type" value="Genomic_DNA"/>
</dbReference>
<feature type="domain" description="RagB/SusD" evidence="7">
    <location>
        <begin position="325"/>
        <end position="640"/>
    </location>
</feature>
<dbReference type="Pfam" id="PF14322">
    <property type="entry name" value="SusD-like_3"/>
    <property type="match status" value="1"/>
</dbReference>
<dbReference type="InterPro" id="IPR033985">
    <property type="entry name" value="SusD-like_N"/>
</dbReference>
<name>A0A174KS11_BACT4</name>
<organism evidence="9 11">
    <name type="scientific">Bacteroides thetaiotaomicron</name>
    <dbReference type="NCBI Taxonomy" id="818"/>
    <lineage>
        <taxon>Bacteria</taxon>
        <taxon>Pseudomonadati</taxon>
        <taxon>Bacteroidota</taxon>
        <taxon>Bacteroidia</taxon>
        <taxon>Bacteroidales</taxon>
        <taxon>Bacteroidaceae</taxon>
        <taxon>Bacteroides</taxon>
    </lineage>
</organism>
<dbReference type="Pfam" id="PF07980">
    <property type="entry name" value="SusD_RagB"/>
    <property type="match status" value="1"/>
</dbReference>
<feature type="domain" description="SusD-like N-terminal" evidence="8">
    <location>
        <begin position="69"/>
        <end position="212"/>
    </location>
</feature>
<dbReference type="Proteomes" id="UP000488521">
    <property type="component" value="Unassembled WGS sequence"/>
</dbReference>
<dbReference type="PROSITE" id="PS51257">
    <property type="entry name" value="PROKAR_LIPOPROTEIN"/>
    <property type="match status" value="1"/>
</dbReference>
<comment type="similarity">
    <text evidence="2">Belongs to the SusD family.</text>
</comment>
<dbReference type="InterPro" id="IPR012944">
    <property type="entry name" value="SusD_RagB_dom"/>
</dbReference>
<keyword evidence="5" id="KW-0998">Cell outer membrane</keyword>
<evidence type="ECO:0000259" key="8">
    <source>
        <dbReference type="Pfam" id="PF14322"/>
    </source>
</evidence>
<feature type="chain" id="PRO_5036008454" evidence="6">
    <location>
        <begin position="24"/>
        <end position="640"/>
    </location>
</feature>
<evidence type="ECO:0000256" key="2">
    <source>
        <dbReference type="ARBA" id="ARBA00006275"/>
    </source>
</evidence>
<feature type="signal peptide" evidence="6">
    <location>
        <begin position="1"/>
        <end position="23"/>
    </location>
</feature>
<dbReference type="EMBL" id="CZAP01000003">
    <property type="protein sequence ID" value="CUP12648.1"/>
    <property type="molecule type" value="Genomic_DNA"/>
</dbReference>
<dbReference type="AlphaFoldDB" id="A0A174KS11"/>
<proteinExistence type="inferred from homology"/>
<evidence type="ECO:0000256" key="6">
    <source>
        <dbReference type="SAM" id="SignalP"/>
    </source>
</evidence>
<protein>
    <submittedName>
        <fullName evidence="9">RagB/SusD domain protein</fullName>
    </submittedName>
    <submittedName>
        <fullName evidence="10">RagB/SusD family nutrient uptake outer membrane protein</fullName>
    </submittedName>
</protein>
<dbReference type="RefSeq" id="WP_016269005.1">
    <property type="nucleotide sequence ID" value="NZ_CZAP01000003.1"/>
</dbReference>
<dbReference type="GO" id="GO:0009279">
    <property type="term" value="C:cell outer membrane"/>
    <property type="evidence" value="ECO:0007669"/>
    <property type="project" value="UniProtKB-SubCell"/>
</dbReference>
<dbReference type="Proteomes" id="UP000095576">
    <property type="component" value="Unassembled WGS sequence"/>
</dbReference>
<sequence length="640" mass="73859">MKKLQLLILNCLIIVLSSCDSFLDIVPDDIATIDNAFTMRAQAEKYLFTCYYYLPAHGLLEANPAIAGGDELYITESFRSAAHVHAWYISHNMQSSARPRCDYWTGADQQNNKSLYQGISDCNIFLENIQKVPDMTQAEKDRWAAEVRFLKAYYHYWLIRMYGPIPIMDQNIPVNAGEEEVKVFRNTIDECFDYVINTLTEIIDSNHLPDKIMNEAEELGRITQGIAMAIRAEVMVTAASPLFNGNADYKGYTDSRGIEIFNPNKSEQDKKQRWIDAAEACKQAIEFLKAQGHDLYKYTSLEYTISDQTRAKMNIRNIVTEKWNQEIIWANSNSIIGQLQDHAIPRGLEPGKEGNASVGGNLAVPLKITDLFYTKNGVPITEDKTWNYDDRLELRKATSDDKYFIKEGYTTANINFDREVRYYASLGFDGAVWFGQGVTDETKPIYVQCKQGQSAANQISNSWNETGIWPKKLVHFKSVVGQTSGFTKITYPFPVMRLGNLYLLYAEALNESGASKTDVLTWVDLIRERAGLEGVEESWDTYTNNKKYETVDGRREIIQQERGIELAFEAQRFWDLRRWKLAYQEQNKPITGWNTQYSTNEDYYTEQLIYAQEFRIRNYFWPILDKELYSNKNLVQNYGW</sequence>
<reference evidence="9 11" key="1">
    <citation type="submission" date="2015-09" db="EMBL/GenBank/DDBJ databases">
        <authorList>
            <consortium name="Pathogen Informatics"/>
        </authorList>
    </citation>
    <scope>NUCLEOTIDE SEQUENCE [LARGE SCALE GENOMIC DNA]</scope>
    <source>
        <strain evidence="9 11">2789STDY5834899</strain>
    </source>
</reference>
<comment type="subcellular location">
    <subcellularLocation>
        <location evidence="1">Cell outer membrane</location>
    </subcellularLocation>
</comment>
<reference evidence="10 12" key="2">
    <citation type="journal article" date="2019" name="Nat. Med.">
        <title>A library of human gut bacterial isolates paired with longitudinal multiomics data enables mechanistic microbiome research.</title>
        <authorList>
            <person name="Poyet M."/>
            <person name="Groussin M."/>
            <person name="Gibbons S.M."/>
            <person name="Avila-Pacheco J."/>
            <person name="Jiang X."/>
            <person name="Kearney S.M."/>
            <person name="Perrotta A.R."/>
            <person name="Berdy B."/>
            <person name="Zhao S."/>
            <person name="Lieberman T.D."/>
            <person name="Swanson P.K."/>
            <person name="Smith M."/>
            <person name="Roesemann S."/>
            <person name="Alexander J.E."/>
            <person name="Rich S.A."/>
            <person name="Livny J."/>
            <person name="Vlamakis H."/>
            <person name="Clish C."/>
            <person name="Bullock K."/>
            <person name="Deik A."/>
            <person name="Scott J."/>
            <person name="Pierce K.A."/>
            <person name="Xavier R.J."/>
            <person name="Alm E.J."/>
        </authorList>
    </citation>
    <scope>NUCLEOTIDE SEQUENCE [LARGE SCALE GENOMIC DNA]</scope>
    <source>
        <strain evidence="10 12">BIOML-A156</strain>
    </source>
</reference>
<dbReference type="Gene3D" id="1.25.40.390">
    <property type="match status" value="1"/>
</dbReference>
<evidence type="ECO:0000256" key="1">
    <source>
        <dbReference type="ARBA" id="ARBA00004442"/>
    </source>
</evidence>
<dbReference type="SUPFAM" id="SSF48452">
    <property type="entry name" value="TPR-like"/>
    <property type="match status" value="1"/>
</dbReference>
<keyword evidence="4" id="KW-0472">Membrane</keyword>
<evidence type="ECO:0000259" key="7">
    <source>
        <dbReference type="Pfam" id="PF07980"/>
    </source>
</evidence>
<evidence type="ECO:0000256" key="5">
    <source>
        <dbReference type="ARBA" id="ARBA00023237"/>
    </source>
</evidence>
<gene>
    <name evidence="9" type="ORF">ERS852511_01186</name>
    <name evidence="10" type="ORF">GAN59_01530</name>
</gene>
<evidence type="ECO:0000313" key="11">
    <source>
        <dbReference type="Proteomes" id="UP000095576"/>
    </source>
</evidence>
<evidence type="ECO:0000256" key="4">
    <source>
        <dbReference type="ARBA" id="ARBA00023136"/>
    </source>
</evidence>
<evidence type="ECO:0000313" key="12">
    <source>
        <dbReference type="Proteomes" id="UP000488521"/>
    </source>
</evidence>
<accession>A0A174KS11</accession>
<keyword evidence="3 6" id="KW-0732">Signal</keyword>